<gene>
    <name evidence="1" type="ORF">TWF102_010425</name>
</gene>
<evidence type="ECO:0000313" key="1">
    <source>
        <dbReference type="EMBL" id="KAF3087802.1"/>
    </source>
</evidence>
<accession>A0A7C8J467</accession>
<reference evidence="1 2" key="1">
    <citation type="submission" date="2019-06" db="EMBL/GenBank/DDBJ databases">
        <authorList>
            <person name="Palmer J.M."/>
        </authorList>
    </citation>
    <scope>NUCLEOTIDE SEQUENCE [LARGE SCALE GENOMIC DNA]</scope>
    <source>
        <strain evidence="1 2">TWF102</strain>
    </source>
</reference>
<protein>
    <submittedName>
        <fullName evidence="1">Uncharacterized protein</fullName>
    </submittedName>
</protein>
<proteinExistence type="predicted"/>
<dbReference type="Proteomes" id="UP000475325">
    <property type="component" value="Unassembled WGS sequence"/>
</dbReference>
<name>A0A7C8J467_ORBOL</name>
<organism evidence="1 2">
    <name type="scientific">Orbilia oligospora</name>
    <name type="common">Nematode-trapping fungus</name>
    <name type="synonym">Arthrobotrys oligospora</name>
    <dbReference type="NCBI Taxonomy" id="2813651"/>
    <lineage>
        <taxon>Eukaryota</taxon>
        <taxon>Fungi</taxon>
        <taxon>Dikarya</taxon>
        <taxon>Ascomycota</taxon>
        <taxon>Pezizomycotina</taxon>
        <taxon>Orbiliomycetes</taxon>
        <taxon>Orbiliales</taxon>
        <taxon>Orbiliaceae</taxon>
        <taxon>Orbilia</taxon>
    </lineage>
</organism>
<comment type="caution">
    <text evidence="1">The sequence shown here is derived from an EMBL/GenBank/DDBJ whole genome shotgun (WGS) entry which is preliminary data.</text>
</comment>
<dbReference type="AlphaFoldDB" id="A0A7C8J467"/>
<evidence type="ECO:0000313" key="2">
    <source>
        <dbReference type="Proteomes" id="UP000475325"/>
    </source>
</evidence>
<dbReference type="EMBL" id="WIQW01000075">
    <property type="protein sequence ID" value="KAF3087802.1"/>
    <property type="molecule type" value="Genomic_DNA"/>
</dbReference>
<sequence>MTISPYHTVWRMENIGGYYREEREKNSEGYPGAVHAQTPKRVETHSVRMCRLRPYGGPGEKIAKGDQVRIRADIWEEGLAVLRTELPTYIPDDTVTGTE</sequence>